<name>A0A5N6C1W2_9ACTN</name>
<feature type="region of interest" description="Disordered" evidence="1">
    <location>
        <begin position="327"/>
        <end position="348"/>
    </location>
</feature>
<dbReference type="Gene3D" id="3.40.50.410">
    <property type="entry name" value="von Willebrand factor, type A domain"/>
    <property type="match status" value="1"/>
</dbReference>
<dbReference type="RefSeq" id="WP_139573372.1">
    <property type="nucleotide sequence ID" value="NZ_VDMA02000003.1"/>
</dbReference>
<protein>
    <recommendedName>
        <fullName evidence="3">VWFA domain-containing protein</fullName>
    </recommendedName>
</protein>
<gene>
    <name evidence="4" type="ORF">FH610_006445</name>
</gene>
<evidence type="ECO:0000313" key="5">
    <source>
        <dbReference type="Proteomes" id="UP000313066"/>
    </source>
</evidence>
<keyword evidence="5" id="KW-1185">Reference proteome</keyword>
<keyword evidence="2" id="KW-0812">Transmembrane</keyword>
<dbReference type="SUPFAM" id="SSF53300">
    <property type="entry name" value="vWA-like"/>
    <property type="match status" value="1"/>
</dbReference>
<feature type="transmembrane region" description="Helical" evidence="2">
    <location>
        <begin position="21"/>
        <end position="42"/>
    </location>
</feature>
<evidence type="ECO:0000256" key="2">
    <source>
        <dbReference type="SAM" id="Phobius"/>
    </source>
</evidence>
<comment type="caution">
    <text evidence="4">The sequence shown here is derived from an EMBL/GenBank/DDBJ whole genome shotgun (WGS) entry which is preliminary data.</text>
</comment>
<dbReference type="SUPFAM" id="SSF53850">
    <property type="entry name" value="Periplasmic binding protein-like II"/>
    <property type="match status" value="1"/>
</dbReference>
<accession>A0A5N6C1W2</accession>
<organism evidence="4 5">
    <name type="scientific">Microbispora catharanthi</name>
    <dbReference type="NCBI Taxonomy" id="1712871"/>
    <lineage>
        <taxon>Bacteria</taxon>
        <taxon>Bacillati</taxon>
        <taxon>Actinomycetota</taxon>
        <taxon>Actinomycetes</taxon>
        <taxon>Streptosporangiales</taxon>
        <taxon>Streptosporangiaceae</taxon>
        <taxon>Microbispora</taxon>
    </lineage>
</organism>
<dbReference type="PROSITE" id="PS50234">
    <property type="entry name" value="VWFA"/>
    <property type="match status" value="1"/>
</dbReference>
<dbReference type="InterPro" id="IPR002035">
    <property type="entry name" value="VWF_A"/>
</dbReference>
<keyword evidence="2" id="KW-0472">Membrane</keyword>
<feature type="domain" description="VWFA" evidence="3">
    <location>
        <begin position="373"/>
        <end position="575"/>
    </location>
</feature>
<keyword evidence="2" id="KW-1133">Transmembrane helix</keyword>
<evidence type="ECO:0000259" key="3">
    <source>
        <dbReference type="PROSITE" id="PS50234"/>
    </source>
</evidence>
<evidence type="ECO:0000256" key="1">
    <source>
        <dbReference type="SAM" id="MobiDB-lite"/>
    </source>
</evidence>
<proteinExistence type="predicted"/>
<evidence type="ECO:0000313" key="4">
    <source>
        <dbReference type="EMBL" id="KAB8186443.1"/>
    </source>
</evidence>
<dbReference type="Proteomes" id="UP000313066">
    <property type="component" value="Unassembled WGS sequence"/>
</dbReference>
<reference evidence="4 5" key="1">
    <citation type="submission" date="2019-10" db="EMBL/GenBank/DDBJ databases">
        <title>Nonomuraea sp. nov., isolated from Phyllanthus amarus.</title>
        <authorList>
            <person name="Klykleung N."/>
            <person name="Tanasupawat S."/>
        </authorList>
    </citation>
    <scope>NUCLEOTIDE SEQUENCE [LARGE SCALE GENOMIC DNA]</scope>
    <source>
        <strain evidence="4 5">CR1-09</strain>
    </source>
</reference>
<dbReference type="Pfam" id="PF13531">
    <property type="entry name" value="SBP_bac_11"/>
    <property type="match status" value="1"/>
</dbReference>
<sequence length="587" mass="62459">MPSGRHRAAFAVERRRRQARWKGVVAALAAVAIVAAGGVLFLTRSTGTCSARDPILVSVAAAVDVAPPVMDAAERFNASGAGVEGRCVQVQVAEQPPAPVLRTLIGDRAGVLPDRPDGWIADSSVWVRLARKQGGQDIAADETVVATSPLVFATRRSLAERFAAGGTAMSWDMVFPATVRGRLQPTEHEPDIVRIPDPSVSGAGIATVAAARDIVGTGEKADRDLTAFVRMAQSGSAPDYRSMLGAVDAPGFWSRPVVIVPEQSVWAHNRGSGAEPVVALQPKEGTINLDYPYVVTAADPDRAAASRLFAAWLRSAATQEAVRKAGFRGADGQPPFDSGAGISTELPRPRPSITAEVIDEALEAWSRLAPPSRLLVLADVSKENAEPIDGPKGAGGKTRLDVAVEAAKLGLQLFPNETHMGLWEFARDLKDGADHRELIGLGPITKPDDGQEEIRRTALFRVADGIKALGDRSSSLYDAIDTGFRSVSKGYDPLMSNALLVLTAGVDDGKGVSRRDLVDRLRKEWDPDKPVQIIVVAFGKAADRQALDEIVSATNGQLYVAQEPGQIIDVFLSALARRLCHPTCSNR</sequence>
<dbReference type="InterPro" id="IPR036465">
    <property type="entry name" value="vWFA_dom_sf"/>
</dbReference>
<dbReference type="AlphaFoldDB" id="A0A5N6C1W2"/>
<dbReference type="EMBL" id="VDMA02000003">
    <property type="protein sequence ID" value="KAB8186443.1"/>
    <property type="molecule type" value="Genomic_DNA"/>
</dbReference>